<gene>
    <name evidence="2" type="ORF">BDV29DRAFT_189348</name>
</gene>
<dbReference type="PANTHER" id="PTHR35179:SF1">
    <property type="entry name" value="INTEGRAL MEMBRANE PROTEIN"/>
    <property type="match status" value="1"/>
</dbReference>
<feature type="transmembrane region" description="Helical" evidence="1">
    <location>
        <begin position="48"/>
        <end position="66"/>
    </location>
</feature>
<evidence type="ECO:0000313" key="2">
    <source>
        <dbReference type="EMBL" id="KAB8076560.1"/>
    </source>
</evidence>
<keyword evidence="1" id="KW-0812">Transmembrane</keyword>
<evidence type="ECO:0000256" key="1">
    <source>
        <dbReference type="SAM" id="Phobius"/>
    </source>
</evidence>
<dbReference type="PANTHER" id="PTHR35179">
    <property type="entry name" value="PROTEIN CBG02620"/>
    <property type="match status" value="1"/>
</dbReference>
<keyword evidence="3" id="KW-1185">Reference proteome</keyword>
<protein>
    <submittedName>
        <fullName evidence="2">Uncharacterized protein</fullName>
    </submittedName>
</protein>
<reference evidence="2 3" key="1">
    <citation type="submission" date="2019-04" db="EMBL/GenBank/DDBJ databases">
        <title>Friends and foes A comparative genomics study of 23 Aspergillus species from section Flavi.</title>
        <authorList>
            <consortium name="DOE Joint Genome Institute"/>
            <person name="Kjaerbolling I."/>
            <person name="Vesth T."/>
            <person name="Frisvad J.C."/>
            <person name="Nybo J.L."/>
            <person name="Theobald S."/>
            <person name="Kildgaard S."/>
            <person name="Isbrandt T."/>
            <person name="Kuo A."/>
            <person name="Sato A."/>
            <person name="Lyhne E.K."/>
            <person name="Kogle M.E."/>
            <person name="Wiebenga A."/>
            <person name="Kun R.S."/>
            <person name="Lubbers R.J."/>
            <person name="Makela M.R."/>
            <person name="Barry K."/>
            <person name="Chovatia M."/>
            <person name="Clum A."/>
            <person name="Daum C."/>
            <person name="Haridas S."/>
            <person name="He G."/>
            <person name="LaButti K."/>
            <person name="Lipzen A."/>
            <person name="Mondo S."/>
            <person name="Riley R."/>
            <person name="Salamov A."/>
            <person name="Simmons B.A."/>
            <person name="Magnuson J.K."/>
            <person name="Henrissat B."/>
            <person name="Mortensen U.H."/>
            <person name="Larsen T.O."/>
            <person name="Devries R.P."/>
            <person name="Grigoriev I.V."/>
            <person name="Machida M."/>
            <person name="Baker S.E."/>
            <person name="Andersen M.R."/>
        </authorList>
    </citation>
    <scope>NUCLEOTIDE SEQUENCE [LARGE SCALE GENOMIC DNA]</scope>
    <source>
        <strain evidence="2 3">CBS 151.66</strain>
    </source>
</reference>
<feature type="transmembrane region" description="Helical" evidence="1">
    <location>
        <begin position="72"/>
        <end position="91"/>
    </location>
</feature>
<feature type="transmembrane region" description="Helical" evidence="1">
    <location>
        <begin position="6"/>
        <end position="27"/>
    </location>
</feature>
<sequence length="257" mass="29169">MAASVADFKIAGAAAGFTLGFGFLTVWKATKQTISHQRPHRSPYILMVWGEILANIGIGVVGWLFLEQVIPLGIPVLFSLLAFWVFEIHFLMQIVINRIMVVAEKQDRVIVVRWSVAIFITLINIAVFCIWIPAHLDPPPSVKYVVANRYWDRASKILILLVDAALNIWFVWVVQQRLVKRHGLSKYTSLVRFNIYLIVMSIVLDALLIGLMSLRNQLVYIQFHPVVYTAKLNIELSMADLLTKIAHLPPPVMETIL</sequence>
<dbReference type="OrthoDB" id="3205825at2759"/>
<keyword evidence="1" id="KW-1133">Transmembrane helix</keyword>
<dbReference type="AlphaFoldDB" id="A0A5N5XBE1"/>
<dbReference type="Proteomes" id="UP000326565">
    <property type="component" value="Unassembled WGS sequence"/>
</dbReference>
<evidence type="ECO:0000313" key="3">
    <source>
        <dbReference type="Proteomes" id="UP000326565"/>
    </source>
</evidence>
<name>A0A5N5XBE1_9EURO</name>
<feature type="transmembrane region" description="Helical" evidence="1">
    <location>
        <begin position="154"/>
        <end position="174"/>
    </location>
</feature>
<proteinExistence type="predicted"/>
<organism evidence="2 3">
    <name type="scientific">Aspergillus leporis</name>
    <dbReference type="NCBI Taxonomy" id="41062"/>
    <lineage>
        <taxon>Eukaryota</taxon>
        <taxon>Fungi</taxon>
        <taxon>Dikarya</taxon>
        <taxon>Ascomycota</taxon>
        <taxon>Pezizomycotina</taxon>
        <taxon>Eurotiomycetes</taxon>
        <taxon>Eurotiomycetidae</taxon>
        <taxon>Eurotiales</taxon>
        <taxon>Aspergillaceae</taxon>
        <taxon>Aspergillus</taxon>
        <taxon>Aspergillus subgen. Circumdati</taxon>
    </lineage>
</organism>
<dbReference type="EMBL" id="ML732179">
    <property type="protein sequence ID" value="KAB8076560.1"/>
    <property type="molecule type" value="Genomic_DNA"/>
</dbReference>
<accession>A0A5N5XBE1</accession>
<feature type="transmembrane region" description="Helical" evidence="1">
    <location>
        <begin position="111"/>
        <end position="134"/>
    </location>
</feature>
<feature type="transmembrane region" description="Helical" evidence="1">
    <location>
        <begin position="195"/>
        <end position="214"/>
    </location>
</feature>
<keyword evidence="1" id="KW-0472">Membrane</keyword>